<accession>A0ABQ6LZQ1</accession>
<dbReference type="Proteomes" id="UP001224392">
    <property type="component" value="Unassembled WGS sequence"/>
</dbReference>
<name>A0ABQ6LZQ1_9GAMM</name>
<reference evidence="1 2" key="1">
    <citation type="submission" date="2023-04" db="EMBL/GenBank/DDBJ databases">
        <title>Marinobulbifer ophiurae gen. nov., sp. Nov., isolate from tissue of brittle star Ophioplocus japonicus.</title>
        <authorList>
            <person name="Kawano K."/>
            <person name="Sawayama S."/>
            <person name="Nakagawa S."/>
        </authorList>
    </citation>
    <scope>NUCLEOTIDE SEQUENCE [LARGE SCALE GENOMIC DNA]</scope>
    <source>
        <strain evidence="1 2">NKW57</strain>
    </source>
</reference>
<sequence length="59" mass="6319">MAAVCQAAWAVCPAVCLPVLARSKGPKRRLYRQIHPGLMGPAGGDFFTVPRVYMAGAFL</sequence>
<evidence type="ECO:0000313" key="1">
    <source>
        <dbReference type="EMBL" id="GMG87522.1"/>
    </source>
</evidence>
<comment type="caution">
    <text evidence="1">The sequence shown here is derived from an EMBL/GenBank/DDBJ whole genome shotgun (WGS) entry which is preliminary data.</text>
</comment>
<proteinExistence type="predicted"/>
<dbReference type="EMBL" id="BSYJ01000003">
    <property type="protein sequence ID" value="GMG87522.1"/>
    <property type="molecule type" value="Genomic_DNA"/>
</dbReference>
<organism evidence="1 2">
    <name type="scientific">Biformimicrobium ophioploci</name>
    <dbReference type="NCBI Taxonomy" id="3036711"/>
    <lineage>
        <taxon>Bacteria</taxon>
        <taxon>Pseudomonadati</taxon>
        <taxon>Pseudomonadota</taxon>
        <taxon>Gammaproteobacteria</taxon>
        <taxon>Cellvibrionales</taxon>
        <taxon>Microbulbiferaceae</taxon>
        <taxon>Biformimicrobium</taxon>
    </lineage>
</organism>
<gene>
    <name evidence="1" type="ORF">MNKW57_18430</name>
</gene>
<protein>
    <submittedName>
        <fullName evidence="1">Uncharacterized protein</fullName>
    </submittedName>
</protein>
<keyword evidence="2" id="KW-1185">Reference proteome</keyword>
<evidence type="ECO:0000313" key="2">
    <source>
        <dbReference type="Proteomes" id="UP001224392"/>
    </source>
</evidence>